<feature type="compositionally biased region" description="Polar residues" evidence="1">
    <location>
        <begin position="1"/>
        <end position="13"/>
    </location>
</feature>
<protein>
    <submittedName>
        <fullName evidence="2">Uncharacterized protein</fullName>
    </submittedName>
</protein>
<comment type="caution">
    <text evidence="2">The sequence shown here is derived from an EMBL/GenBank/DDBJ whole genome shotgun (WGS) entry which is preliminary data.</text>
</comment>
<name>A0A392VWY6_9FABA</name>
<dbReference type="Proteomes" id="UP000265520">
    <property type="component" value="Unassembled WGS sequence"/>
</dbReference>
<evidence type="ECO:0000313" key="2">
    <source>
        <dbReference type="EMBL" id="MCI92908.1"/>
    </source>
</evidence>
<organism evidence="2 3">
    <name type="scientific">Trifolium medium</name>
    <dbReference type="NCBI Taxonomy" id="97028"/>
    <lineage>
        <taxon>Eukaryota</taxon>
        <taxon>Viridiplantae</taxon>
        <taxon>Streptophyta</taxon>
        <taxon>Embryophyta</taxon>
        <taxon>Tracheophyta</taxon>
        <taxon>Spermatophyta</taxon>
        <taxon>Magnoliopsida</taxon>
        <taxon>eudicotyledons</taxon>
        <taxon>Gunneridae</taxon>
        <taxon>Pentapetalae</taxon>
        <taxon>rosids</taxon>
        <taxon>fabids</taxon>
        <taxon>Fabales</taxon>
        <taxon>Fabaceae</taxon>
        <taxon>Papilionoideae</taxon>
        <taxon>50 kb inversion clade</taxon>
        <taxon>NPAAA clade</taxon>
        <taxon>Hologalegina</taxon>
        <taxon>IRL clade</taxon>
        <taxon>Trifolieae</taxon>
        <taxon>Trifolium</taxon>
    </lineage>
</organism>
<proteinExistence type="predicted"/>
<keyword evidence="3" id="KW-1185">Reference proteome</keyword>
<feature type="region of interest" description="Disordered" evidence="1">
    <location>
        <begin position="1"/>
        <end position="20"/>
    </location>
</feature>
<evidence type="ECO:0000256" key="1">
    <source>
        <dbReference type="SAM" id="MobiDB-lite"/>
    </source>
</evidence>
<evidence type="ECO:0000313" key="3">
    <source>
        <dbReference type="Proteomes" id="UP000265520"/>
    </source>
</evidence>
<reference evidence="2 3" key="1">
    <citation type="journal article" date="2018" name="Front. Plant Sci.">
        <title>Red Clover (Trifolium pratense) and Zigzag Clover (T. medium) - A Picture of Genomic Similarities and Differences.</title>
        <authorList>
            <person name="Dluhosova J."/>
            <person name="Istvanek J."/>
            <person name="Nedelnik J."/>
            <person name="Repkova J."/>
        </authorList>
    </citation>
    <scope>NUCLEOTIDE SEQUENCE [LARGE SCALE GENOMIC DNA]</scope>
    <source>
        <strain evidence="3">cv. 10/8</strain>
        <tissue evidence="2">Leaf</tissue>
    </source>
</reference>
<feature type="non-terminal residue" evidence="2">
    <location>
        <position position="1"/>
    </location>
</feature>
<accession>A0A392VWY6</accession>
<sequence length="66" mass="7053">KCSLQRFNSHPNKSSSSSSSDLLGLLSDFPLDVFSTLFSLAAEARSPLLTGEYAQADPTFADNDSP</sequence>
<dbReference type="EMBL" id="LXQA011314377">
    <property type="protein sequence ID" value="MCI92908.1"/>
    <property type="molecule type" value="Genomic_DNA"/>
</dbReference>
<dbReference type="AlphaFoldDB" id="A0A392VWY6"/>